<dbReference type="HOGENOM" id="CLU_3121926_0_0_5"/>
<gene>
    <name evidence="2" type="ORF">Rleg9DRAFT_2740</name>
</gene>
<sequence length="50" mass="5355">MPATEGAAWMLGSSPSMTEGGMSLWSKYSEGFGDGAEKSIRQERPCSAKR</sequence>
<feature type="region of interest" description="Disordered" evidence="1">
    <location>
        <begin position="31"/>
        <end position="50"/>
    </location>
</feature>
<dbReference type="AlphaFoldDB" id="I9X545"/>
<name>I9X545_RHILT</name>
<reference evidence="2 3" key="1">
    <citation type="submission" date="2012-02" db="EMBL/GenBank/DDBJ databases">
        <title>Improved High-Quality Draft Sequence of Rhizobium leguminosarum bv. trifolii WSM597.</title>
        <authorList>
            <consortium name="US DOE Joint Genome Institute"/>
            <person name="Lucas S."/>
            <person name="Han J."/>
            <person name="Lapidus A."/>
            <person name="Cheng J.-F."/>
            <person name="Goodwin L."/>
            <person name="Pitluck S."/>
            <person name="Peters L."/>
            <person name="Ovchinnikova G."/>
            <person name="Held B."/>
            <person name="Detter J.C."/>
            <person name="Han C."/>
            <person name="Tapia R."/>
            <person name="Land M."/>
            <person name="Hauser L."/>
            <person name="Kyrpides N."/>
            <person name="Ivanova N."/>
            <person name="Pagani I."/>
            <person name="Brau L."/>
            <person name="Yates R."/>
            <person name="O'Hara G."/>
            <person name="Rui T."/>
            <person name="Howieson J."/>
            <person name="Reeve W."/>
            <person name="Woyke T."/>
        </authorList>
    </citation>
    <scope>NUCLEOTIDE SEQUENCE [LARGE SCALE GENOMIC DNA]</scope>
    <source>
        <strain evidence="2 3">WSM597</strain>
    </source>
</reference>
<dbReference type="Proteomes" id="UP000005092">
    <property type="component" value="Unassembled WGS sequence"/>
</dbReference>
<evidence type="ECO:0000256" key="1">
    <source>
        <dbReference type="SAM" id="MobiDB-lite"/>
    </source>
</evidence>
<protein>
    <submittedName>
        <fullName evidence="2">Uncharacterized protein</fullName>
    </submittedName>
</protein>
<feature type="region of interest" description="Disordered" evidence="1">
    <location>
        <begin position="1"/>
        <end position="22"/>
    </location>
</feature>
<evidence type="ECO:0000313" key="3">
    <source>
        <dbReference type="Proteomes" id="UP000005092"/>
    </source>
</evidence>
<feature type="compositionally biased region" description="Basic and acidic residues" evidence="1">
    <location>
        <begin position="35"/>
        <end position="50"/>
    </location>
</feature>
<evidence type="ECO:0000313" key="2">
    <source>
        <dbReference type="EMBL" id="EJB03896.1"/>
    </source>
</evidence>
<dbReference type="EMBL" id="JH719381">
    <property type="protein sequence ID" value="EJB03896.1"/>
    <property type="molecule type" value="Genomic_DNA"/>
</dbReference>
<organism evidence="2 3">
    <name type="scientific">Rhizobium leguminosarum bv. trifolii WSM597</name>
    <dbReference type="NCBI Taxonomy" id="754764"/>
    <lineage>
        <taxon>Bacteria</taxon>
        <taxon>Pseudomonadati</taxon>
        <taxon>Pseudomonadota</taxon>
        <taxon>Alphaproteobacteria</taxon>
        <taxon>Hyphomicrobiales</taxon>
        <taxon>Rhizobiaceae</taxon>
        <taxon>Rhizobium/Agrobacterium group</taxon>
        <taxon>Rhizobium</taxon>
    </lineage>
</organism>
<accession>I9X545</accession>
<proteinExistence type="predicted"/>